<reference evidence="1 2" key="1">
    <citation type="submission" date="2008-06" db="EMBL/GenBank/DDBJ databases">
        <title>Complete sequence of Pelodictyon phaeoclathratiforme BU-1.</title>
        <authorList>
            <consortium name="US DOE Joint Genome Institute"/>
            <person name="Lucas S."/>
            <person name="Copeland A."/>
            <person name="Lapidus A."/>
            <person name="Glavina del Rio T."/>
            <person name="Dalin E."/>
            <person name="Tice H."/>
            <person name="Bruce D."/>
            <person name="Goodwin L."/>
            <person name="Pitluck S."/>
            <person name="Schmutz J."/>
            <person name="Larimer F."/>
            <person name="Land M."/>
            <person name="Hauser L."/>
            <person name="Kyrpides N."/>
            <person name="Mikhailova N."/>
            <person name="Liu Z."/>
            <person name="Li T."/>
            <person name="Zhao F."/>
            <person name="Overmann J."/>
            <person name="Bryant D.A."/>
            <person name="Richardson P."/>
        </authorList>
    </citation>
    <scope>NUCLEOTIDE SEQUENCE [LARGE SCALE GENOMIC DNA]</scope>
    <source>
        <strain evidence="2">DSM 5477 / BU-1</strain>
    </source>
</reference>
<dbReference type="Proteomes" id="UP000002724">
    <property type="component" value="Chromosome"/>
</dbReference>
<evidence type="ECO:0000313" key="1">
    <source>
        <dbReference type="EMBL" id="ACF42575.1"/>
    </source>
</evidence>
<dbReference type="KEGG" id="pph:Ppha_0239"/>
<accession>B4SBQ0</accession>
<dbReference type="HOGENOM" id="CLU_164008_0_0_10"/>
<keyword evidence="2" id="KW-1185">Reference proteome</keyword>
<evidence type="ECO:0000313" key="2">
    <source>
        <dbReference type="Proteomes" id="UP000002724"/>
    </source>
</evidence>
<sequence length="123" mass="13786" precursor="true">MMKCFVKRTVLRLMKSLLLSFFVLLGVSPLSQARTLKVGDEYAGGIVIYLFQPGEEGFKERAEEVMIVGETTLSEHLYWSDAKAASDKFDSPSYGDWGESGALLPERVTANEVIKSDVQQIYR</sequence>
<dbReference type="STRING" id="324925.Ppha_0239"/>
<gene>
    <name evidence="1" type="ordered locus">Ppha_0239</name>
</gene>
<dbReference type="EMBL" id="CP001110">
    <property type="protein sequence ID" value="ACF42575.1"/>
    <property type="molecule type" value="Genomic_DNA"/>
</dbReference>
<dbReference type="eggNOG" id="COG1262">
    <property type="taxonomic scope" value="Bacteria"/>
</dbReference>
<name>B4SBQ0_PELPB</name>
<organism evidence="1 2">
    <name type="scientific">Pelodictyon phaeoclathratiforme (strain DSM 5477 / BU-1)</name>
    <dbReference type="NCBI Taxonomy" id="324925"/>
    <lineage>
        <taxon>Bacteria</taxon>
        <taxon>Pseudomonadati</taxon>
        <taxon>Chlorobiota</taxon>
        <taxon>Chlorobiia</taxon>
        <taxon>Chlorobiales</taxon>
        <taxon>Chlorobiaceae</taxon>
        <taxon>Chlorobium/Pelodictyon group</taxon>
        <taxon>Pelodictyon</taxon>
    </lineage>
</organism>
<proteinExistence type="predicted"/>
<dbReference type="AlphaFoldDB" id="B4SBQ0"/>
<protein>
    <submittedName>
        <fullName evidence="1">Uncharacterized protein</fullName>
    </submittedName>
</protein>